<organism evidence="1 2">
    <name type="scientific">Acetobacter senegalensis</name>
    <dbReference type="NCBI Taxonomy" id="446692"/>
    <lineage>
        <taxon>Bacteria</taxon>
        <taxon>Pseudomonadati</taxon>
        <taxon>Pseudomonadota</taxon>
        <taxon>Alphaproteobacteria</taxon>
        <taxon>Acetobacterales</taxon>
        <taxon>Acetobacteraceae</taxon>
        <taxon>Acetobacter</taxon>
    </lineage>
</organism>
<accession>A0A0U5ES12</accession>
<evidence type="ECO:0000313" key="1">
    <source>
        <dbReference type="EMBL" id="CEF40379.1"/>
    </source>
</evidence>
<sequence length="90" mass="9814">MLGFGHGCLLKKDACSVFVLILRYTPLAKNWQQDSAWPAVTDAQTAHTAMRQPVFSDEATSLMLCRAQGLLFSEGARLGTKCIVPARKCA</sequence>
<dbReference type="PATRIC" id="fig|446692.3.peg.980"/>
<proteinExistence type="predicted"/>
<keyword evidence="2" id="KW-1185">Reference proteome</keyword>
<dbReference type="EMBL" id="LN606600">
    <property type="protein sequence ID" value="CEF40379.1"/>
    <property type="molecule type" value="Genomic_DNA"/>
</dbReference>
<reference evidence="2" key="1">
    <citation type="submission" date="2014-09" db="EMBL/GenBank/DDBJ databases">
        <authorList>
            <person name="Illeghems K.G."/>
        </authorList>
    </citation>
    <scope>NUCLEOTIDE SEQUENCE [LARGE SCALE GENOMIC DNA]</scope>
    <source>
        <strain evidence="2">108B</strain>
    </source>
</reference>
<gene>
    <name evidence="1" type="ORF">ASN_984</name>
</gene>
<evidence type="ECO:0000313" key="2">
    <source>
        <dbReference type="Proteomes" id="UP000056109"/>
    </source>
</evidence>
<dbReference type="AlphaFoldDB" id="A0A0U5ES12"/>
<name>A0A0U5ES12_9PROT</name>
<protein>
    <submittedName>
        <fullName evidence="1">Uncharacterized protein</fullName>
    </submittedName>
</protein>
<dbReference type="KEGG" id="asz:ASN_984"/>
<dbReference type="Proteomes" id="UP000056109">
    <property type="component" value="Chromosome I"/>
</dbReference>